<feature type="transmembrane region" description="Helical" evidence="1">
    <location>
        <begin position="107"/>
        <end position="129"/>
    </location>
</feature>
<protein>
    <submittedName>
        <fullName evidence="2">Glucosyltransferase domain-containing protein</fullName>
    </submittedName>
</protein>
<proteinExistence type="predicted"/>
<feature type="transmembrane region" description="Helical" evidence="1">
    <location>
        <begin position="284"/>
        <end position="317"/>
    </location>
</feature>
<dbReference type="InterPro" id="IPR025686">
    <property type="entry name" value="Glucos_trans_II"/>
</dbReference>
<sequence>MSIILARGYSCFEKERLYERRRVLKSIHTKNGENTFVQFLRDNWKMVLGLAVFTILFSLQKILVYNIGYDTDEFLINPDGTLQHWLSIDRFSLVFLKEVFPFLRGDLYLLNVLTYVHFFLFAVVFVYFLNMGAVGNNWKKNLICGGLIISSPVLLEQFYFTLQSAEFSLALFVMAVCFVLTYHLLETRKIINILFLVPLLVFCYGMYQAFLNLYIAGVLICMYKLNREERSQNIRRIVLMAGVWFVSAVIYFSVSAVVKVQLQVPQSEYLADKVAWMSEPFGEALFWLAVSVGRVVLGIGHVLNLSYLISFLFLLYYFVNSKRKVSWKTFYMICLLASPFLINVVTGSRLLIRSMIVLPVFCAFVFFEFYSLFRRSKYIIWAVLVSQILNSQILLCADNIRFKNDVEIAQDIYRQCDANEETVIVFTGIERTEENVFSFKGQVMGKSFFEWSNDKRNVDETRILYFMQCMDMPLAAPAQEQVEYAGNISFGGEYPDNGYIMEHQGCIYVNLGE</sequence>
<gene>
    <name evidence="2" type="ORF">H6A20_08605</name>
</gene>
<evidence type="ECO:0000313" key="3">
    <source>
        <dbReference type="Proteomes" id="UP000705508"/>
    </source>
</evidence>
<dbReference type="EMBL" id="JACJKS010000010">
    <property type="protein sequence ID" value="MBM6948709.1"/>
    <property type="molecule type" value="Genomic_DNA"/>
</dbReference>
<feature type="transmembrane region" description="Helical" evidence="1">
    <location>
        <begin position="329"/>
        <end position="345"/>
    </location>
</feature>
<evidence type="ECO:0000313" key="2">
    <source>
        <dbReference type="EMBL" id="MBM6948709.1"/>
    </source>
</evidence>
<dbReference type="Pfam" id="PF14264">
    <property type="entry name" value="Glucos_trans_II"/>
    <property type="match status" value="1"/>
</dbReference>
<feature type="transmembrane region" description="Helical" evidence="1">
    <location>
        <begin position="351"/>
        <end position="371"/>
    </location>
</feature>
<reference evidence="2" key="2">
    <citation type="journal article" date="2021" name="Sci. Rep.">
        <title>The distribution of antibiotic resistance genes in chicken gut microbiota commensals.</title>
        <authorList>
            <person name="Juricova H."/>
            <person name="Matiasovicova J."/>
            <person name="Kubasova T."/>
            <person name="Cejkova D."/>
            <person name="Rychlik I."/>
        </authorList>
    </citation>
    <scope>NUCLEOTIDE SEQUENCE</scope>
    <source>
        <strain evidence="2">An582</strain>
    </source>
</reference>
<keyword evidence="1" id="KW-0812">Transmembrane</keyword>
<dbReference type="Proteomes" id="UP000705508">
    <property type="component" value="Unassembled WGS sequence"/>
</dbReference>
<name>A0A938XDH1_9CLOT</name>
<comment type="caution">
    <text evidence="2">The sequence shown here is derived from an EMBL/GenBank/DDBJ whole genome shotgun (WGS) entry which is preliminary data.</text>
</comment>
<feature type="transmembrane region" description="Helical" evidence="1">
    <location>
        <begin position="191"/>
        <end position="216"/>
    </location>
</feature>
<feature type="transmembrane region" description="Helical" evidence="1">
    <location>
        <begin position="47"/>
        <end position="68"/>
    </location>
</feature>
<dbReference type="AlphaFoldDB" id="A0A938XDH1"/>
<feature type="transmembrane region" description="Helical" evidence="1">
    <location>
        <begin position="167"/>
        <end position="185"/>
    </location>
</feature>
<keyword evidence="1" id="KW-1133">Transmembrane helix</keyword>
<keyword evidence="1" id="KW-0472">Membrane</keyword>
<reference evidence="2" key="1">
    <citation type="submission" date="2020-08" db="EMBL/GenBank/DDBJ databases">
        <authorList>
            <person name="Cejkova D."/>
            <person name="Kubasova T."/>
            <person name="Jahodarova E."/>
            <person name="Rychlik I."/>
        </authorList>
    </citation>
    <scope>NUCLEOTIDE SEQUENCE</scope>
    <source>
        <strain evidence="2">An582</strain>
    </source>
</reference>
<accession>A0A938XDH1</accession>
<feature type="transmembrane region" description="Helical" evidence="1">
    <location>
        <begin position="237"/>
        <end position="258"/>
    </location>
</feature>
<organism evidence="2 3">
    <name type="scientific">Mordavella massiliensis</name>
    <dbReference type="NCBI Taxonomy" id="1871024"/>
    <lineage>
        <taxon>Bacteria</taxon>
        <taxon>Bacillati</taxon>
        <taxon>Bacillota</taxon>
        <taxon>Clostridia</taxon>
        <taxon>Eubacteriales</taxon>
        <taxon>Clostridiaceae</taxon>
        <taxon>Mordavella</taxon>
    </lineage>
</organism>
<evidence type="ECO:0000256" key="1">
    <source>
        <dbReference type="SAM" id="Phobius"/>
    </source>
</evidence>